<feature type="compositionally biased region" description="Acidic residues" evidence="1">
    <location>
        <begin position="181"/>
        <end position="203"/>
    </location>
</feature>
<feature type="region of interest" description="Disordered" evidence="1">
    <location>
        <begin position="1"/>
        <end position="348"/>
    </location>
</feature>
<feature type="compositionally biased region" description="Basic and acidic residues" evidence="1">
    <location>
        <begin position="131"/>
        <end position="152"/>
    </location>
</feature>
<feature type="compositionally biased region" description="Acidic residues" evidence="1">
    <location>
        <begin position="322"/>
        <end position="336"/>
    </location>
</feature>
<dbReference type="EMBL" id="KI894008">
    <property type="protein sequence ID" value="OCF52351.1"/>
    <property type="molecule type" value="Genomic_DNA"/>
</dbReference>
<feature type="compositionally biased region" description="Low complexity" evidence="1">
    <location>
        <begin position="60"/>
        <end position="79"/>
    </location>
</feature>
<gene>
    <name evidence="2" type="ORF">I206_01640</name>
    <name evidence="3" type="ORF">I206_103354</name>
</gene>
<dbReference type="AlphaFoldDB" id="A0A1B9IAA9"/>
<dbReference type="KEGG" id="kpin:30170009"/>
<sequence>MSRPPMSPQILTPVSDQSHDPPHIHSNSDGEEKMNSSQPISLLTALIQSADHKPTKPYMHTSGIISSHSSTPSTAVSSPRAPGHGILQQAKSPENPAFQGGSILRRESNSGLSDEGHVGLGLGGMETLTSRLEKVEEKRERIGWADEVEHPPRSNALKFAVAPHPNHPGPTADHRAFSPISDDEDDEDIDEGYQEDEEDGFDSDDSRDSQIHPRFPFARPTNFENHPRYIGGTYIPFQQAAPAPALLPPPSRRGRGHIRVDETSPSQDKICSRHRSPPPVRSRSSSGQRSSKPISHSPNGRLSDAGPREGRAGSPMPIAIAEDSEDEESDESAPVEEQERIVSAGWRSDDAVFYGPKAKQVNPIRRIRPRRHSSAFDNSVFVDSDGEDKEGHQPSSSGIGNFLRRASEHIPGFRRPSGGLDRVSSGGGTESAGQRASTPCPPALDNTPAMAQNRFANDPNDNSGGLTHRLETALNIPSAPNSTVVSRNPSIVKHSETHSNPISPRSAKVPTITTAQIIPTSKGEDQLGWTDEALLEIRKSRKSDHNL</sequence>
<dbReference type="EMBL" id="CP144522">
    <property type="protein sequence ID" value="WWC69415.1"/>
    <property type="molecule type" value="Genomic_DNA"/>
</dbReference>
<name>A0A1B9IAA9_9TREE</name>
<feature type="compositionally biased region" description="Low complexity" evidence="1">
    <location>
        <begin position="281"/>
        <end position="295"/>
    </location>
</feature>
<dbReference type="GeneID" id="30170009"/>
<dbReference type="Proteomes" id="UP000094020">
    <property type="component" value="Chromosome 4"/>
</dbReference>
<evidence type="ECO:0000313" key="4">
    <source>
        <dbReference type="Proteomes" id="UP000094020"/>
    </source>
</evidence>
<evidence type="ECO:0000313" key="3">
    <source>
        <dbReference type="EMBL" id="WWC69415.1"/>
    </source>
</evidence>
<reference evidence="3" key="2">
    <citation type="submission" date="2013-07" db="EMBL/GenBank/DDBJ databases">
        <authorList>
            <consortium name="The Broad Institute Genome Sequencing Platform"/>
            <person name="Cuomo C."/>
            <person name="Litvintseva A."/>
            <person name="Chen Y."/>
            <person name="Heitman J."/>
            <person name="Sun S."/>
            <person name="Springer D."/>
            <person name="Dromer F."/>
            <person name="Young S.K."/>
            <person name="Zeng Q."/>
            <person name="Gargeya S."/>
            <person name="Fitzgerald M."/>
            <person name="Abouelleil A."/>
            <person name="Alvarado L."/>
            <person name="Berlin A.M."/>
            <person name="Chapman S.B."/>
            <person name="Dewar J."/>
            <person name="Goldberg J."/>
            <person name="Griggs A."/>
            <person name="Gujja S."/>
            <person name="Hansen M."/>
            <person name="Howarth C."/>
            <person name="Imamovic A."/>
            <person name="Larimer J."/>
            <person name="McCowan C."/>
            <person name="Murphy C."/>
            <person name="Pearson M."/>
            <person name="Priest M."/>
            <person name="Roberts A."/>
            <person name="Saif S."/>
            <person name="Shea T."/>
            <person name="Sykes S."/>
            <person name="Wortman J."/>
            <person name="Nusbaum C."/>
            <person name="Birren B."/>
        </authorList>
    </citation>
    <scope>NUCLEOTIDE SEQUENCE</scope>
    <source>
        <strain evidence="3">CBS 10737</strain>
    </source>
</reference>
<evidence type="ECO:0000313" key="2">
    <source>
        <dbReference type="EMBL" id="OCF52351.1"/>
    </source>
</evidence>
<evidence type="ECO:0000256" key="1">
    <source>
        <dbReference type="SAM" id="MobiDB-lite"/>
    </source>
</evidence>
<organism evidence="2">
    <name type="scientific">Kwoniella pini CBS 10737</name>
    <dbReference type="NCBI Taxonomy" id="1296096"/>
    <lineage>
        <taxon>Eukaryota</taxon>
        <taxon>Fungi</taxon>
        <taxon>Dikarya</taxon>
        <taxon>Basidiomycota</taxon>
        <taxon>Agaricomycotina</taxon>
        <taxon>Tremellomycetes</taxon>
        <taxon>Tremellales</taxon>
        <taxon>Cryptococcaceae</taxon>
        <taxon>Kwoniella</taxon>
    </lineage>
</organism>
<feature type="compositionally biased region" description="Basic and acidic residues" evidence="1">
    <location>
        <begin position="17"/>
        <end position="34"/>
    </location>
</feature>
<feature type="region of interest" description="Disordered" evidence="1">
    <location>
        <begin position="364"/>
        <end position="467"/>
    </location>
</feature>
<reference evidence="3" key="4">
    <citation type="submission" date="2024-02" db="EMBL/GenBank/DDBJ databases">
        <title>Comparative genomics of Cryptococcus and Kwoniella reveals pathogenesis evolution and contrasting modes of karyotype evolution via chromosome fusion or intercentromeric recombination.</title>
        <authorList>
            <person name="Coelho M.A."/>
            <person name="David-Palma M."/>
            <person name="Shea T."/>
            <person name="Bowers K."/>
            <person name="McGinley-Smith S."/>
            <person name="Mohammad A.W."/>
            <person name="Gnirke A."/>
            <person name="Yurkov A.M."/>
            <person name="Nowrousian M."/>
            <person name="Sun S."/>
            <person name="Cuomo C.A."/>
            <person name="Heitman J."/>
        </authorList>
    </citation>
    <scope>NUCLEOTIDE SEQUENCE</scope>
    <source>
        <strain evidence="3">CBS 10737</strain>
    </source>
</reference>
<accession>A0A1B9IAA9</accession>
<dbReference type="OrthoDB" id="2597002at2759"/>
<dbReference type="RefSeq" id="XP_019013570.1">
    <property type="nucleotide sequence ID" value="XM_019153409.1"/>
</dbReference>
<protein>
    <submittedName>
        <fullName evidence="2">Uncharacterized protein</fullName>
    </submittedName>
</protein>
<reference evidence="2" key="3">
    <citation type="submission" date="2016-07" db="EMBL/GenBank/DDBJ databases">
        <title>Evolution of pathogenesis and genome organization in the Tremellales.</title>
        <authorList>
            <person name="Cuomo C."/>
            <person name="Litvintseva A."/>
            <person name="Heitman J."/>
            <person name="Chen Y."/>
            <person name="Sun S."/>
            <person name="Springer D."/>
            <person name="Dromer F."/>
            <person name="Young S."/>
            <person name="Zeng Q."/>
            <person name="Chapman S."/>
            <person name="Gujja S."/>
            <person name="Saif S."/>
            <person name="Birren B."/>
        </authorList>
    </citation>
    <scope>NUCLEOTIDE SEQUENCE</scope>
    <source>
        <strain evidence="2">CBS 10737</strain>
    </source>
</reference>
<reference evidence="2" key="1">
    <citation type="submission" date="2013-07" db="EMBL/GenBank/DDBJ databases">
        <title>The Genome Sequence of Cryptococcus pinus CBS10737.</title>
        <authorList>
            <consortium name="The Broad Institute Genome Sequencing Platform"/>
            <person name="Cuomo C."/>
            <person name="Litvintseva A."/>
            <person name="Chen Y."/>
            <person name="Heitman J."/>
            <person name="Sun S."/>
            <person name="Springer D."/>
            <person name="Dromer F."/>
            <person name="Young S.K."/>
            <person name="Zeng Q."/>
            <person name="Gargeya S."/>
            <person name="Fitzgerald M."/>
            <person name="Abouelleil A."/>
            <person name="Alvarado L."/>
            <person name="Berlin A.M."/>
            <person name="Chapman S.B."/>
            <person name="Dewar J."/>
            <person name="Goldberg J."/>
            <person name="Griggs A."/>
            <person name="Gujja S."/>
            <person name="Hansen M."/>
            <person name="Howarth C."/>
            <person name="Imamovic A."/>
            <person name="Larimer J."/>
            <person name="McCowan C."/>
            <person name="Murphy C."/>
            <person name="Pearson M."/>
            <person name="Priest M."/>
            <person name="Roberts A."/>
            <person name="Saif S."/>
            <person name="Shea T."/>
            <person name="Sykes S."/>
            <person name="Wortman J."/>
            <person name="Nusbaum C."/>
            <person name="Birren B."/>
        </authorList>
    </citation>
    <scope>NUCLEOTIDE SEQUENCE [LARGE SCALE GENOMIC DNA]</scope>
    <source>
        <strain evidence="2">CBS 10737</strain>
    </source>
</reference>
<keyword evidence="4" id="KW-1185">Reference proteome</keyword>
<proteinExistence type="predicted"/>